<proteinExistence type="predicted"/>
<feature type="region of interest" description="Disordered" evidence="1">
    <location>
        <begin position="319"/>
        <end position="341"/>
    </location>
</feature>
<comment type="caution">
    <text evidence="2">The sequence shown here is derived from an EMBL/GenBank/DDBJ whole genome shotgun (WGS) entry which is preliminary data.</text>
</comment>
<dbReference type="Proteomes" id="UP000498980">
    <property type="component" value="Unassembled WGS sequence"/>
</dbReference>
<organism evidence="2 3">
    <name type="scientific">Streptomyces fulvorobeus</name>
    <dbReference type="NCBI Taxonomy" id="284028"/>
    <lineage>
        <taxon>Bacteria</taxon>
        <taxon>Bacillati</taxon>
        <taxon>Actinomycetota</taxon>
        <taxon>Actinomycetes</taxon>
        <taxon>Kitasatosporales</taxon>
        <taxon>Streptomycetaceae</taxon>
        <taxon>Streptomyces</taxon>
    </lineage>
</organism>
<dbReference type="EMBL" id="BLWC01000001">
    <property type="protein sequence ID" value="GFN00932.1"/>
    <property type="molecule type" value="Genomic_DNA"/>
</dbReference>
<keyword evidence="3" id="KW-1185">Reference proteome</keyword>
<name>A0A7J0CEJ1_9ACTN</name>
<feature type="compositionally biased region" description="Basic and acidic residues" evidence="1">
    <location>
        <begin position="271"/>
        <end position="285"/>
    </location>
</feature>
<sequence>MIWVTHRAGRAACGRDRTPVLVAAARVWSARTCVSSRRWGRAAGTELNRGGGGAAAAGVRGCLGLVEEAGAAADPCLGQDEFDAFGGFPVSGECRGDGADLLVSGHGQEGRRPAVGLHADEVDALLRVGQLVDAVRVDRAARVLVRVDERREAGGRLKAFVEAEAEFGEEREVGAESGEDDDLVDRVQAACVLGDQDQLPARLLHGRGTEAGDRVGVAVVDGRLGREAEGAAGGQLVGGAAAEGGAGDTTAQHPHRVGAAFLPGEAGQGGERGEGRGAGADDRGAPARVPGPHGRVPEVRNPVRHTARRRLLAECREPVAADGAGGGPGAGRVDDGTGGDPLPGTVRRLDVHAEGLPLTARVHDPVAAEAGDAAHGGAVADLVAQDVGERLEVALGPVRARGVGRPVGRGPAGGCQQLLGGRVDDLGPGGEQPYVPPLPYRAAGGGPCFEDQRLDSAFGEVRGRGQTGRAGTDDNDRKLVLAHDRGLLGAGRCLPERNGPDRDDPTGLLRQSSMSCGIWSLPLTSTAVNIDERRTCEVTSRPGALTPGSQGNAPTPPEAPGHSWDY</sequence>
<feature type="region of interest" description="Disordered" evidence="1">
    <location>
        <begin position="260"/>
        <end position="299"/>
    </location>
</feature>
<evidence type="ECO:0000313" key="3">
    <source>
        <dbReference type="Proteomes" id="UP000498980"/>
    </source>
</evidence>
<gene>
    <name evidence="2" type="ORF">Sfulv_57420</name>
</gene>
<protein>
    <submittedName>
        <fullName evidence="2">Uncharacterized protein</fullName>
    </submittedName>
</protein>
<evidence type="ECO:0000313" key="2">
    <source>
        <dbReference type="EMBL" id="GFN00932.1"/>
    </source>
</evidence>
<feature type="compositionally biased region" description="Gly residues" evidence="1">
    <location>
        <begin position="323"/>
        <end position="341"/>
    </location>
</feature>
<accession>A0A7J0CEJ1</accession>
<feature type="region of interest" description="Disordered" evidence="1">
    <location>
        <begin position="538"/>
        <end position="566"/>
    </location>
</feature>
<dbReference type="AlphaFoldDB" id="A0A7J0CEJ1"/>
<evidence type="ECO:0000256" key="1">
    <source>
        <dbReference type="SAM" id="MobiDB-lite"/>
    </source>
</evidence>
<reference evidence="2 3" key="1">
    <citation type="submission" date="2020-05" db="EMBL/GenBank/DDBJ databases">
        <title>Whole genome shotgun sequence of Streptomyces fulvorobeus NBRC 15897.</title>
        <authorList>
            <person name="Komaki H."/>
            <person name="Tamura T."/>
        </authorList>
    </citation>
    <scope>NUCLEOTIDE SEQUENCE [LARGE SCALE GENOMIC DNA]</scope>
    <source>
        <strain evidence="2 3">NBRC 15897</strain>
    </source>
</reference>